<keyword evidence="3" id="KW-1185">Reference proteome</keyword>
<accession>A0A4Z2G7J2</accession>
<proteinExistence type="predicted"/>
<dbReference type="EMBL" id="SRLO01000692">
    <property type="protein sequence ID" value="TNN48542.1"/>
    <property type="molecule type" value="Genomic_DNA"/>
</dbReference>
<evidence type="ECO:0000256" key="1">
    <source>
        <dbReference type="SAM" id="MobiDB-lite"/>
    </source>
</evidence>
<dbReference type="Proteomes" id="UP000314294">
    <property type="component" value="Unassembled WGS sequence"/>
</dbReference>
<feature type="compositionally biased region" description="Low complexity" evidence="1">
    <location>
        <begin position="181"/>
        <end position="193"/>
    </location>
</feature>
<organism evidence="2 3">
    <name type="scientific">Liparis tanakae</name>
    <name type="common">Tanaka's snailfish</name>
    <dbReference type="NCBI Taxonomy" id="230148"/>
    <lineage>
        <taxon>Eukaryota</taxon>
        <taxon>Metazoa</taxon>
        <taxon>Chordata</taxon>
        <taxon>Craniata</taxon>
        <taxon>Vertebrata</taxon>
        <taxon>Euteleostomi</taxon>
        <taxon>Actinopterygii</taxon>
        <taxon>Neopterygii</taxon>
        <taxon>Teleostei</taxon>
        <taxon>Neoteleostei</taxon>
        <taxon>Acanthomorphata</taxon>
        <taxon>Eupercaria</taxon>
        <taxon>Perciformes</taxon>
        <taxon>Cottioidei</taxon>
        <taxon>Cottales</taxon>
        <taxon>Liparidae</taxon>
        <taxon>Liparis</taxon>
    </lineage>
</organism>
<name>A0A4Z2G7J2_9TELE</name>
<feature type="region of interest" description="Disordered" evidence="1">
    <location>
        <begin position="234"/>
        <end position="314"/>
    </location>
</feature>
<comment type="caution">
    <text evidence="2">The sequence shown here is derived from an EMBL/GenBank/DDBJ whole genome shotgun (WGS) entry which is preliminary data.</text>
</comment>
<feature type="compositionally biased region" description="Polar residues" evidence="1">
    <location>
        <begin position="24"/>
        <end position="35"/>
    </location>
</feature>
<gene>
    <name evidence="2" type="ORF">EYF80_041238</name>
</gene>
<evidence type="ECO:0000313" key="3">
    <source>
        <dbReference type="Proteomes" id="UP000314294"/>
    </source>
</evidence>
<dbReference type="AlphaFoldDB" id="A0A4Z2G7J2"/>
<evidence type="ECO:0000313" key="2">
    <source>
        <dbReference type="EMBL" id="TNN48542.1"/>
    </source>
</evidence>
<feature type="compositionally biased region" description="Low complexity" evidence="1">
    <location>
        <begin position="258"/>
        <end position="268"/>
    </location>
</feature>
<protein>
    <submittedName>
        <fullName evidence="2">Uncharacterized protein</fullName>
    </submittedName>
</protein>
<feature type="compositionally biased region" description="Basic and acidic residues" evidence="1">
    <location>
        <begin position="36"/>
        <end position="53"/>
    </location>
</feature>
<sequence length="345" mass="35906">MTGRGDRGDRGGPRGPRVPLESASRPQDSQPSPTLSRDRTDSIREESLCDRETLNASRAPAAPFMDTAPRGPGARRPAGDPPELYTTTHTSITHVADGHPDAHPGEEAAAGRGSITGQRGTSGGYPVCTWFSGAAAGFVQRAAEQQEPHGDEQPAAGRRQVGLFLPVFAVHPSCDPRSRRPSSLSSAPRSALPPVEPASGRATRERGQHCTSGTINLSCNEILADTTSCISSVSSTEISPRGTRAAAPPPQHRLLSTASSAPPSAASSAPPPQHRLLGTASSASSACTASSAPPPRHRLLGTASSAPPPQHRGDMVAVLLPPVGVVTRSRTGNWQTMRKCNSRNP</sequence>
<feature type="region of interest" description="Disordered" evidence="1">
    <location>
        <begin position="1"/>
        <end position="119"/>
    </location>
</feature>
<feature type="compositionally biased region" description="Basic and acidic residues" evidence="1">
    <location>
        <begin position="96"/>
        <end position="106"/>
    </location>
</feature>
<feature type="compositionally biased region" description="Low complexity" evidence="1">
    <location>
        <begin position="279"/>
        <end position="291"/>
    </location>
</feature>
<reference evidence="2 3" key="1">
    <citation type="submission" date="2019-03" db="EMBL/GenBank/DDBJ databases">
        <title>First draft genome of Liparis tanakae, snailfish: a comprehensive survey of snailfish specific genes.</title>
        <authorList>
            <person name="Kim W."/>
            <person name="Song I."/>
            <person name="Jeong J.-H."/>
            <person name="Kim D."/>
            <person name="Kim S."/>
            <person name="Ryu S."/>
            <person name="Song J.Y."/>
            <person name="Lee S.K."/>
        </authorList>
    </citation>
    <scope>NUCLEOTIDE SEQUENCE [LARGE SCALE GENOMIC DNA]</scope>
    <source>
        <tissue evidence="2">Muscle</tissue>
    </source>
</reference>
<feature type="compositionally biased region" description="Basic and acidic residues" evidence="1">
    <location>
        <begin position="1"/>
        <end position="12"/>
    </location>
</feature>
<feature type="region of interest" description="Disordered" evidence="1">
    <location>
        <begin position="172"/>
        <end position="211"/>
    </location>
</feature>